<feature type="non-terminal residue" evidence="1">
    <location>
        <position position="1"/>
    </location>
</feature>
<sequence length="73" mass="8610">LPFLQSFHVKKNLKTTAMLQNILTLHDLKRNFIFNTGKFLFPLKRSTFHYPRSLTPWSFKLTAKTNKSSDVRV</sequence>
<gene>
    <name evidence="1" type="ORF">FKW44_003408</name>
</gene>
<evidence type="ECO:0000313" key="1">
    <source>
        <dbReference type="EMBL" id="QQP58176.1"/>
    </source>
</evidence>
<protein>
    <submittedName>
        <fullName evidence="1">Uncharacterized protein</fullName>
    </submittedName>
</protein>
<organism evidence="1 2">
    <name type="scientific">Caligus rogercresseyi</name>
    <name type="common">Sea louse</name>
    <dbReference type="NCBI Taxonomy" id="217165"/>
    <lineage>
        <taxon>Eukaryota</taxon>
        <taxon>Metazoa</taxon>
        <taxon>Ecdysozoa</taxon>
        <taxon>Arthropoda</taxon>
        <taxon>Crustacea</taxon>
        <taxon>Multicrustacea</taxon>
        <taxon>Hexanauplia</taxon>
        <taxon>Copepoda</taxon>
        <taxon>Siphonostomatoida</taxon>
        <taxon>Caligidae</taxon>
        <taxon>Caligus</taxon>
    </lineage>
</organism>
<dbReference type="AlphaFoldDB" id="A0A7T8QX23"/>
<accession>A0A7T8QX23</accession>
<dbReference type="Proteomes" id="UP000595437">
    <property type="component" value="Chromosome 2"/>
</dbReference>
<name>A0A7T8QX23_CALRO</name>
<reference evidence="2" key="1">
    <citation type="submission" date="2021-01" db="EMBL/GenBank/DDBJ databases">
        <title>Caligus Genome Assembly.</title>
        <authorList>
            <person name="Gallardo-Escarate C."/>
        </authorList>
    </citation>
    <scope>NUCLEOTIDE SEQUENCE [LARGE SCALE GENOMIC DNA]</scope>
</reference>
<evidence type="ECO:0000313" key="2">
    <source>
        <dbReference type="Proteomes" id="UP000595437"/>
    </source>
</evidence>
<keyword evidence="2" id="KW-1185">Reference proteome</keyword>
<proteinExistence type="predicted"/>
<dbReference type="EMBL" id="CP045891">
    <property type="protein sequence ID" value="QQP58176.1"/>
    <property type="molecule type" value="Genomic_DNA"/>
</dbReference>